<dbReference type="Pfam" id="PF25820">
    <property type="entry name" value="DUF7949"/>
    <property type="match status" value="1"/>
</dbReference>
<keyword evidence="1" id="KW-0472">Membrane</keyword>
<proteinExistence type="predicted"/>
<dbReference type="PANTHER" id="PTHR31378">
    <property type="entry name" value="EGF-LIKE DOMAIN-CONTAINING PROTEIN-RELATED-RELATED"/>
    <property type="match status" value="1"/>
</dbReference>
<evidence type="ECO:0000259" key="3">
    <source>
        <dbReference type="Pfam" id="PF22933"/>
    </source>
</evidence>
<dbReference type="PANTHER" id="PTHR31378:SF29">
    <property type="entry name" value="EGF-LIKE DOMAIN-CONTAINING PROTEIN-RELATED"/>
    <property type="match status" value="1"/>
</dbReference>
<sequence length="1324" mass="148034">MKINCIILLLFAFIIEVLVLDNGYPFKVNETGCIYTIQLKITNEAGIIEIVSPSIHNSLTASNATQFIYQVDFYVDYGQTLSPILTVFTGDQVYMNVSVPTTQLCTALSSFIIQTPPNNKALPVEYGYYQDTFRFFIEITNLPVNNINTEFPIKKSAPSPWSYSTAKRLYKNIFYFDVGLSGGSGTNIAGLSINPPQILTANKNYEFDPVKSLDFGSQASLTKVGAYPENRIIDMPIHNFQIYFNGTSTTPREKCVLYNQEYTKVLPVLGNPLNYTMVTLFTNTSSLLSNPVNLNFLGITNSILGTGLSFTFESPTNYPYSFNIQSLSNIDRSFITISCSFVLNPFHSYFLNSKLIQYPYGYHSGDKSNLEFKTIVPVSQWLGNFSFTADFRQQQLYNVPLTLVSGFVDSVPPKLESLQLLQYPFNRVMIKATISDDLSGFKKLSFGQAFELTAKDLVSGNLLNGVYQSIVDYNIGASPYPIYLYDNANTSIVFSDEKSIYNIDTLSRIPTVPYSRKVLAKDFTRFEFKSSLVNLSSGKQSNVLYFNMTNADSNSLVKFTPIYSFNAKEIIYPWLNNTFTGGWNTTAKLYQVEIEIPARLFNGRIGYTLQFEGATISNNEIEFYHQTATLTVETDFADIMPPLVTKILATSSNFSIGFLITISDPINGFKKGSVHLVANLDPQEYIIDLTEKDRISGDIFSGTYNISVPFDSQFCRSQSYTIRKIILMDQQNVISSNFGFKNLFDPLSSVHGGLPNYLSCATRVTDTTPPTVSSFLITFNSPGGGLDVGTIQGRTIKFSLTLEDLESGVSRDHIPKIYAVSQEDRVSVDFEITAYSEHKVDYQAVMILPYGFAFPNPIYFSVYGIVDLNFNIGSHGLDNSLLYEIKTTLNSAKEPWIETSLPITSKGGDLVVYGRNFGDSVNNVSRVFIDYQDGYGYLDVPDFIIVNQLHMVFKGIRQQYQPYKVKVLVDSLESNEYLVLPVYEYFEPIPLLCPGQPECSGNGRCINGECICTLPNAGLDCSSTIIIIPPPKVNTTSPETIPVINTEIDGKNVSLSGLISVVSIRELTNQGTIVQEYPFSQWLLLDRNHTNENTFLFSTRFDQSKTNINVTVSYFSQATNVTFANQLLHMSPGSIKYQIEISKYQFSSQLNYLQLIMSAKIQTEQQDSSCTYRSFNNETSQYTLVQIDKIVLQGRFIKRAIVDRVIKDIVNVPLDEAMSSGSNGENSKISQSFIGINIPFYRNNVSLDPDFSVLIDQTSASDKYDSKCSTSSLSKSKLTNGQLAGIIVGGVVFLFILSAIIIYFISKKGSSKRAIKLRKLFGRN</sequence>
<dbReference type="InterPro" id="IPR056645">
    <property type="entry name" value="DUF7743"/>
</dbReference>
<accession>A0A8J4Q422</accession>
<keyword evidence="2" id="KW-0732">Signal</keyword>
<dbReference type="OrthoDB" id="21427at2759"/>
<gene>
    <name evidence="8" type="ORF">CYY_000905</name>
</gene>
<dbReference type="Pfam" id="PF24893">
    <property type="entry name" value="DUF7743"/>
    <property type="match status" value="1"/>
</dbReference>
<evidence type="ECO:0000259" key="5">
    <source>
        <dbReference type="Pfam" id="PF23034"/>
    </source>
</evidence>
<keyword evidence="1" id="KW-0812">Transmembrane</keyword>
<feature type="domain" description="DUF7949" evidence="7">
    <location>
        <begin position="993"/>
        <end position="1025"/>
    </location>
</feature>
<dbReference type="Pfam" id="PF23034">
    <property type="entry name" value="DUF7035"/>
    <property type="match status" value="1"/>
</dbReference>
<evidence type="ECO:0000256" key="2">
    <source>
        <dbReference type="SAM" id="SignalP"/>
    </source>
</evidence>
<feature type="domain" description="DUF7035" evidence="5">
    <location>
        <begin position="637"/>
        <end position="750"/>
    </location>
</feature>
<feature type="domain" description="ComC supersandwich" evidence="3">
    <location>
        <begin position="1058"/>
        <end position="1254"/>
    </location>
</feature>
<evidence type="ECO:0000259" key="7">
    <source>
        <dbReference type="Pfam" id="PF25820"/>
    </source>
</evidence>
<evidence type="ECO:0008006" key="10">
    <source>
        <dbReference type="Google" id="ProtNLM"/>
    </source>
</evidence>
<feature type="domain" description="DUF7034" evidence="4">
    <location>
        <begin position="770"/>
        <end position="888"/>
    </location>
</feature>
<comment type="caution">
    <text evidence="8">The sequence shown here is derived from an EMBL/GenBank/DDBJ whole genome shotgun (WGS) entry which is preliminary data.</text>
</comment>
<evidence type="ECO:0000259" key="4">
    <source>
        <dbReference type="Pfam" id="PF23033"/>
    </source>
</evidence>
<feature type="chain" id="PRO_5035177189" description="EGF-like domain-containing protein" evidence="2">
    <location>
        <begin position="20"/>
        <end position="1324"/>
    </location>
</feature>
<dbReference type="Proteomes" id="UP000695562">
    <property type="component" value="Unassembled WGS sequence"/>
</dbReference>
<dbReference type="InterPro" id="IPR055462">
    <property type="entry name" value="DUF7034"/>
</dbReference>
<protein>
    <recommendedName>
        <fullName evidence="10">EGF-like domain-containing protein</fullName>
    </recommendedName>
</protein>
<evidence type="ECO:0000259" key="6">
    <source>
        <dbReference type="Pfam" id="PF24893"/>
    </source>
</evidence>
<name>A0A8J4Q422_9MYCE</name>
<evidence type="ECO:0000313" key="8">
    <source>
        <dbReference type="EMBL" id="KAF2077784.1"/>
    </source>
</evidence>
<dbReference type="Pfam" id="PF23033">
    <property type="entry name" value="DUF7034"/>
    <property type="match status" value="1"/>
</dbReference>
<feature type="domain" description="DUF7743" evidence="6">
    <location>
        <begin position="408"/>
        <end position="517"/>
    </location>
</feature>
<evidence type="ECO:0000256" key="1">
    <source>
        <dbReference type="SAM" id="Phobius"/>
    </source>
</evidence>
<feature type="signal peptide" evidence="2">
    <location>
        <begin position="1"/>
        <end position="19"/>
    </location>
</feature>
<dbReference type="Pfam" id="PF22933">
    <property type="entry name" value="ComC_SSD"/>
    <property type="match status" value="1"/>
</dbReference>
<organism evidence="8 9">
    <name type="scientific">Polysphondylium violaceum</name>
    <dbReference type="NCBI Taxonomy" id="133409"/>
    <lineage>
        <taxon>Eukaryota</taxon>
        <taxon>Amoebozoa</taxon>
        <taxon>Evosea</taxon>
        <taxon>Eumycetozoa</taxon>
        <taxon>Dictyostelia</taxon>
        <taxon>Dictyosteliales</taxon>
        <taxon>Dictyosteliaceae</taxon>
        <taxon>Polysphondylium</taxon>
    </lineage>
</organism>
<keyword evidence="9" id="KW-1185">Reference proteome</keyword>
<dbReference type="InterPro" id="IPR057709">
    <property type="entry name" value="DUF7949"/>
</dbReference>
<feature type="transmembrane region" description="Helical" evidence="1">
    <location>
        <begin position="1283"/>
        <end position="1306"/>
    </location>
</feature>
<dbReference type="InterPro" id="IPR055463">
    <property type="entry name" value="DUF7035"/>
</dbReference>
<keyword evidence="1" id="KW-1133">Transmembrane helix</keyword>
<dbReference type="InterPro" id="IPR054484">
    <property type="entry name" value="ComC_SSD"/>
</dbReference>
<dbReference type="EMBL" id="AJWJ01000019">
    <property type="protein sequence ID" value="KAF2077784.1"/>
    <property type="molecule type" value="Genomic_DNA"/>
</dbReference>
<reference evidence="8" key="1">
    <citation type="submission" date="2020-01" db="EMBL/GenBank/DDBJ databases">
        <title>Development of genomics and gene disruption for Polysphondylium violaceum indicates a role for the polyketide synthase stlB in stalk morphogenesis.</title>
        <authorList>
            <person name="Narita B."/>
            <person name="Kawabe Y."/>
            <person name="Kin K."/>
            <person name="Saito T."/>
            <person name="Gibbs R."/>
            <person name="Kuspa A."/>
            <person name="Muzny D."/>
            <person name="Queller D."/>
            <person name="Richards S."/>
            <person name="Strassman J."/>
            <person name="Sucgang R."/>
            <person name="Worley K."/>
            <person name="Schaap P."/>
        </authorList>
    </citation>
    <scope>NUCLEOTIDE SEQUENCE</scope>
    <source>
        <strain evidence="8">QSvi11</strain>
    </source>
</reference>
<evidence type="ECO:0000313" key="9">
    <source>
        <dbReference type="Proteomes" id="UP000695562"/>
    </source>
</evidence>